<proteinExistence type="predicted"/>
<keyword evidence="3" id="KW-0808">Transferase</keyword>
<dbReference type="AlphaFoldDB" id="A0A9D2RV07"/>
<keyword evidence="2 5" id="KW-0032">Aminotransferase</keyword>
<dbReference type="Gene3D" id="3.90.1150.10">
    <property type="entry name" value="Aspartate Aminotransferase, domain 1"/>
    <property type="match status" value="1"/>
</dbReference>
<dbReference type="InterPro" id="IPR015422">
    <property type="entry name" value="PyrdxlP-dep_Trfase_small"/>
</dbReference>
<accession>A0A9D2RV07</accession>
<reference evidence="5" key="2">
    <citation type="submission" date="2021-04" db="EMBL/GenBank/DDBJ databases">
        <authorList>
            <person name="Gilroy R."/>
        </authorList>
    </citation>
    <scope>NUCLEOTIDE SEQUENCE</scope>
    <source>
        <strain evidence="5">ChiSjej1B19-5720</strain>
    </source>
</reference>
<evidence type="ECO:0000259" key="4">
    <source>
        <dbReference type="Pfam" id="PF00155"/>
    </source>
</evidence>
<dbReference type="GO" id="GO:0030170">
    <property type="term" value="F:pyridoxal phosphate binding"/>
    <property type="evidence" value="ECO:0007669"/>
    <property type="project" value="InterPro"/>
</dbReference>
<dbReference type="Pfam" id="PF00155">
    <property type="entry name" value="Aminotran_1_2"/>
    <property type="match status" value="1"/>
</dbReference>
<dbReference type="CDD" id="cd00609">
    <property type="entry name" value="AAT_like"/>
    <property type="match status" value="1"/>
</dbReference>
<dbReference type="InterPro" id="IPR015421">
    <property type="entry name" value="PyrdxlP-dep_Trfase_major"/>
</dbReference>
<dbReference type="GO" id="GO:0008483">
    <property type="term" value="F:transaminase activity"/>
    <property type="evidence" value="ECO:0007669"/>
    <property type="project" value="UniProtKB-KW"/>
</dbReference>
<feature type="domain" description="Aminotransferase class I/classII large" evidence="4">
    <location>
        <begin position="33"/>
        <end position="381"/>
    </location>
</feature>
<dbReference type="PANTHER" id="PTHR42832:SF3">
    <property type="entry name" value="L-GLUTAMINE--4-(METHYLSULFANYL)-2-OXOBUTANOATE AMINOTRANSFERASE"/>
    <property type="match status" value="1"/>
</dbReference>
<comment type="cofactor">
    <cofactor evidence="1">
        <name>pyridoxal 5'-phosphate</name>
        <dbReference type="ChEBI" id="CHEBI:597326"/>
    </cofactor>
</comment>
<comment type="caution">
    <text evidence="5">The sequence shown here is derived from an EMBL/GenBank/DDBJ whole genome shotgun (WGS) entry which is preliminary data.</text>
</comment>
<evidence type="ECO:0000313" key="6">
    <source>
        <dbReference type="Proteomes" id="UP000823842"/>
    </source>
</evidence>
<dbReference type="InterPro" id="IPR015424">
    <property type="entry name" value="PyrdxlP-dep_Trfase"/>
</dbReference>
<sequence>MKSIQAKRLDHFSTGIFADIDEKKEKLIAKGKKIYNLSIGTPDFPPEEHVIKAVMESAGKPEAYKYSLRDLPELLEAVVDYYKERFGVTLTSDMVTGVHGSQEGIGHVCMALCDPEDVILLPNPGYPIFEAGAYLSGAEQYQYDLLEENNFLPVLSDIPEEIAKRAKVMVVSYPYNPVCKAAPDSFYDELIAFAKKYDIFIIHDNAYSDIIFDGRKGGSFLQHPGAMEVGAEFFSLSKSFNVTGARLSFMIGRKDAIDAMKLLRSQIDFGIFIPAQMGAIAALKGSKDGVKRQCRLYQERRDALCGGFRSIGWNVPDSEGTMFVWAPVPKGYTSRSFTMALMEKAGVLCTPGDAFGSRGEGYVRFALVLPPEELKKVVQAVKESGVLPEEE</sequence>
<dbReference type="EMBL" id="DWYZ01000067">
    <property type="protein sequence ID" value="HJB27717.1"/>
    <property type="molecule type" value="Genomic_DNA"/>
</dbReference>
<evidence type="ECO:0000256" key="1">
    <source>
        <dbReference type="ARBA" id="ARBA00001933"/>
    </source>
</evidence>
<organism evidence="5 6">
    <name type="scientific">Candidatus Blautia faecavium</name>
    <dbReference type="NCBI Taxonomy" id="2838487"/>
    <lineage>
        <taxon>Bacteria</taxon>
        <taxon>Bacillati</taxon>
        <taxon>Bacillota</taxon>
        <taxon>Clostridia</taxon>
        <taxon>Lachnospirales</taxon>
        <taxon>Lachnospiraceae</taxon>
        <taxon>Blautia</taxon>
    </lineage>
</organism>
<dbReference type="SUPFAM" id="SSF53383">
    <property type="entry name" value="PLP-dependent transferases"/>
    <property type="match status" value="1"/>
</dbReference>
<evidence type="ECO:0000313" key="5">
    <source>
        <dbReference type="EMBL" id="HJB27717.1"/>
    </source>
</evidence>
<dbReference type="Gene3D" id="3.40.640.10">
    <property type="entry name" value="Type I PLP-dependent aspartate aminotransferase-like (Major domain)"/>
    <property type="match status" value="1"/>
</dbReference>
<dbReference type="InterPro" id="IPR004839">
    <property type="entry name" value="Aminotransferase_I/II_large"/>
</dbReference>
<protein>
    <submittedName>
        <fullName evidence="5">Aminotransferase class I/II-fold pyridoxal phosphate-dependent enzyme</fullName>
    </submittedName>
</protein>
<dbReference type="InterPro" id="IPR050881">
    <property type="entry name" value="LL-DAP_aminotransferase"/>
</dbReference>
<evidence type="ECO:0000256" key="3">
    <source>
        <dbReference type="ARBA" id="ARBA00022679"/>
    </source>
</evidence>
<evidence type="ECO:0000256" key="2">
    <source>
        <dbReference type="ARBA" id="ARBA00022576"/>
    </source>
</evidence>
<dbReference type="PANTHER" id="PTHR42832">
    <property type="entry name" value="AMINO ACID AMINOTRANSFERASE"/>
    <property type="match status" value="1"/>
</dbReference>
<reference evidence="5" key="1">
    <citation type="journal article" date="2021" name="PeerJ">
        <title>Extensive microbial diversity within the chicken gut microbiome revealed by metagenomics and culture.</title>
        <authorList>
            <person name="Gilroy R."/>
            <person name="Ravi A."/>
            <person name="Getino M."/>
            <person name="Pursley I."/>
            <person name="Horton D.L."/>
            <person name="Alikhan N.F."/>
            <person name="Baker D."/>
            <person name="Gharbi K."/>
            <person name="Hall N."/>
            <person name="Watson M."/>
            <person name="Adriaenssens E.M."/>
            <person name="Foster-Nyarko E."/>
            <person name="Jarju S."/>
            <person name="Secka A."/>
            <person name="Antonio M."/>
            <person name="Oren A."/>
            <person name="Chaudhuri R.R."/>
            <person name="La Ragione R."/>
            <person name="Hildebrand F."/>
            <person name="Pallen M.J."/>
        </authorList>
    </citation>
    <scope>NUCLEOTIDE SEQUENCE</scope>
    <source>
        <strain evidence="5">ChiSjej1B19-5720</strain>
    </source>
</reference>
<gene>
    <name evidence="5" type="ORF">IAA06_02860</name>
</gene>
<dbReference type="Proteomes" id="UP000823842">
    <property type="component" value="Unassembled WGS sequence"/>
</dbReference>
<name>A0A9D2RV07_9FIRM</name>